<dbReference type="Gene3D" id="3.90.1140.10">
    <property type="entry name" value="Cyclic phosphodiesterase"/>
    <property type="match status" value="1"/>
</dbReference>
<keyword evidence="2" id="KW-1185">Reference proteome</keyword>
<organism evidence="1 2">
    <name type="scientific">Schumannella soli</name>
    <dbReference type="NCBI Taxonomy" id="2590779"/>
    <lineage>
        <taxon>Bacteria</taxon>
        <taxon>Bacillati</taxon>
        <taxon>Actinomycetota</taxon>
        <taxon>Actinomycetes</taxon>
        <taxon>Micrococcales</taxon>
        <taxon>Microbacteriaceae</taxon>
        <taxon>Schumannella</taxon>
    </lineage>
</organism>
<gene>
    <name evidence="1" type="ORF">FJ657_15010</name>
</gene>
<dbReference type="GO" id="GO:0016874">
    <property type="term" value="F:ligase activity"/>
    <property type="evidence" value="ECO:0007669"/>
    <property type="project" value="UniProtKB-KW"/>
</dbReference>
<evidence type="ECO:0000313" key="1">
    <source>
        <dbReference type="EMBL" id="TPW74874.1"/>
    </source>
</evidence>
<dbReference type="InterPro" id="IPR009097">
    <property type="entry name" value="Cyclic_Pdiesterase"/>
</dbReference>
<evidence type="ECO:0000313" key="2">
    <source>
        <dbReference type="Proteomes" id="UP000316252"/>
    </source>
</evidence>
<dbReference type="AlphaFoldDB" id="A0A506XQ72"/>
<dbReference type="Pfam" id="PF13563">
    <property type="entry name" value="2_5_RNA_ligase2"/>
    <property type="match status" value="1"/>
</dbReference>
<dbReference type="Proteomes" id="UP000316252">
    <property type="component" value="Unassembled WGS sequence"/>
</dbReference>
<dbReference type="SUPFAM" id="SSF55144">
    <property type="entry name" value="LigT-like"/>
    <property type="match status" value="1"/>
</dbReference>
<protein>
    <submittedName>
        <fullName evidence="1">2'-5' RNA ligase family protein</fullName>
    </submittedName>
</protein>
<dbReference type="OrthoDB" id="3397424at2"/>
<accession>A0A506XQ72</accession>
<dbReference type="EMBL" id="VHQG01000004">
    <property type="protein sequence ID" value="TPW74874.1"/>
    <property type="molecule type" value="Genomic_DNA"/>
</dbReference>
<reference evidence="1 2" key="1">
    <citation type="submission" date="2019-06" db="EMBL/GenBank/DDBJ databases">
        <authorList>
            <person name="Li F."/>
        </authorList>
    </citation>
    <scope>NUCLEOTIDE SEQUENCE [LARGE SCALE GENOMIC DNA]</scope>
    <source>
        <strain evidence="1 2">10F1D-1</strain>
    </source>
</reference>
<proteinExistence type="predicted"/>
<sequence>MVQSLELTLDAASDAAVRVEWDALAAAGLPSQAAHRHPGNRPHVTLLVRPAFDRPPLADPALAPVLAGLPLPLRLGAPVLFGRGERRVLARLVVPSAELLGLHGALHHAMGPGDDAPNTTPGEWTPHVTLARRIPLDRLGEALAVLTRLDEHVEGGSEPITAEPIAAVAESLRHWDGDARVVTPLD</sequence>
<dbReference type="RefSeq" id="WP_141164505.1">
    <property type="nucleotide sequence ID" value="NZ_VHQG01000004.1"/>
</dbReference>
<dbReference type="PANTHER" id="PTHR36039:SF2">
    <property type="entry name" value="RNA LIGASE_CYCLIC NUCLEOTIDE PHOSPHODIESTERASE FAMILY PROTEIN"/>
    <property type="match status" value="1"/>
</dbReference>
<name>A0A506XQ72_9MICO</name>
<comment type="caution">
    <text evidence="1">The sequence shown here is derived from an EMBL/GenBank/DDBJ whole genome shotgun (WGS) entry which is preliminary data.</text>
</comment>
<dbReference type="PANTHER" id="PTHR36039">
    <property type="match status" value="1"/>
</dbReference>
<keyword evidence="1" id="KW-0436">Ligase</keyword>